<dbReference type="RefSeq" id="WP_110397088.1">
    <property type="nucleotide sequence ID" value="NZ_JBHUHB010000001.1"/>
</dbReference>
<dbReference type="Proteomes" id="UP000247978">
    <property type="component" value="Unassembled WGS sequence"/>
</dbReference>
<keyword evidence="3" id="KW-1185">Reference proteome</keyword>
<evidence type="ECO:0000313" key="3">
    <source>
        <dbReference type="Proteomes" id="UP000247978"/>
    </source>
</evidence>
<comment type="caution">
    <text evidence="2">The sequence shown here is derived from an EMBL/GenBank/DDBJ whole genome shotgun (WGS) entry which is preliminary data.</text>
</comment>
<feature type="domain" description="YkoP-like" evidence="1">
    <location>
        <begin position="5"/>
        <end position="185"/>
    </location>
</feature>
<evidence type="ECO:0000313" key="2">
    <source>
        <dbReference type="EMBL" id="PXW82479.1"/>
    </source>
</evidence>
<evidence type="ECO:0000259" key="1">
    <source>
        <dbReference type="Pfam" id="PF22790"/>
    </source>
</evidence>
<sequence>MSRKKKLIISLWMLWDKLFYKFFHIQPIDKENPLLCARVRTYRGKPIHLSDGEVIKKGDHILELHLNNKILFNMAIKCRSPLQLAVQMVRATESSLRKTSTYIQNHPKYKQIKGLYGVSIIHRGAKRFGFNVINIPKGPFSFFVNRYLCLLLFVVHLQGKQRLQTKSELLVPKIIAISKKEFMQRNV</sequence>
<organism evidence="2 3">
    <name type="scientific">Pseudogracilibacillus auburnensis</name>
    <dbReference type="NCBI Taxonomy" id="1494959"/>
    <lineage>
        <taxon>Bacteria</taxon>
        <taxon>Bacillati</taxon>
        <taxon>Bacillota</taxon>
        <taxon>Bacilli</taxon>
        <taxon>Bacillales</taxon>
        <taxon>Bacillaceae</taxon>
        <taxon>Pseudogracilibacillus</taxon>
    </lineage>
</organism>
<dbReference type="InterPro" id="IPR054467">
    <property type="entry name" value="YkoP-like_dom"/>
</dbReference>
<accession>A0A2V3W137</accession>
<dbReference type="AlphaFoldDB" id="A0A2V3W137"/>
<protein>
    <recommendedName>
        <fullName evidence="1">YkoP-like domain-containing protein</fullName>
    </recommendedName>
</protein>
<gene>
    <name evidence="2" type="ORF">DFR56_11855</name>
</gene>
<dbReference type="EMBL" id="QJJQ01000018">
    <property type="protein sequence ID" value="PXW82479.1"/>
    <property type="molecule type" value="Genomic_DNA"/>
</dbReference>
<dbReference type="Pfam" id="PF22790">
    <property type="entry name" value="YkoP"/>
    <property type="match status" value="1"/>
</dbReference>
<reference evidence="2 3" key="1">
    <citation type="submission" date="2018-05" db="EMBL/GenBank/DDBJ databases">
        <title>Genomic Encyclopedia of Type Strains, Phase IV (KMG-IV): sequencing the most valuable type-strain genomes for metagenomic binning, comparative biology and taxonomic classification.</title>
        <authorList>
            <person name="Goeker M."/>
        </authorList>
    </citation>
    <scope>NUCLEOTIDE SEQUENCE [LARGE SCALE GENOMIC DNA]</scope>
    <source>
        <strain evidence="2 3">DSM 28556</strain>
    </source>
</reference>
<proteinExistence type="predicted"/>
<name>A0A2V3W137_9BACI</name>
<dbReference type="OrthoDB" id="1951946at2"/>